<name>A0A4Q9B3A4_9DEIN</name>
<proteinExistence type="predicted"/>
<evidence type="ECO:0000313" key="1">
    <source>
        <dbReference type="EMBL" id="TBH20141.1"/>
    </source>
</evidence>
<evidence type="ECO:0008006" key="3">
    <source>
        <dbReference type="Google" id="ProtNLM"/>
    </source>
</evidence>
<dbReference type="RefSeq" id="WP_130841965.1">
    <property type="nucleotide sequence ID" value="NZ_SIJL01000008.1"/>
</dbReference>
<accession>A0A4Q9B3A4</accession>
<sequence>MEIFFQLFWLFFILSVLSPYLQQQLLYGARARKIAELERKRRSRVITLIHRQEAVSFLGIPITRFINIDDSEQVLRAIRLTDKSVPIDLVLHTPGGLVLAAEQIAEALLRHPAKVTVFVPHYAMSGGTLIALAADEIVMDENAVLGPVDPQLGQYPAASILKVLEKKPLAEVEDQTLILADVAEKALRQVKATVKGLLLRHLPEERAEAVAALLSQGTWTHDYPIDVTQAREMGLPVSTEMPLEVYELMDLYPQAQGGKPSVQYVPLPYRGEPAGGRR</sequence>
<dbReference type="PANTHER" id="PTHR35984">
    <property type="entry name" value="PERIPLASMIC SERINE PROTEASE"/>
    <property type="match status" value="1"/>
</dbReference>
<evidence type="ECO:0000313" key="2">
    <source>
        <dbReference type="Proteomes" id="UP000292858"/>
    </source>
</evidence>
<dbReference type="GO" id="GO:0016020">
    <property type="term" value="C:membrane"/>
    <property type="evidence" value="ECO:0007669"/>
    <property type="project" value="InterPro"/>
</dbReference>
<dbReference type="EMBL" id="SIJL01000008">
    <property type="protein sequence ID" value="TBH20141.1"/>
    <property type="molecule type" value="Genomic_DNA"/>
</dbReference>
<dbReference type="Gene3D" id="3.90.226.10">
    <property type="entry name" value="2-enoyl-CoA Hydratase, Chain A, domain 1"/>
    <property type="match status" value="1"/>
</dbReference>
<dbReference type="SUPFAM" id="SSF52096">
    <property type="entry name" value="ClpP/crotonase"/>
    <property type="match status" value="1"/>
</dbReference>
<organism evidence="1 2">
    <name type="scientific">Thermus thermamylovorans</name>
    <dbReference type="NCBI Taxonomy" id="2509362"/>
    <lineage>
        <taxon>Bacteria</taxon>
        <taxon>Thermotogati</taxon>
        <taxon>Deinococcota</taxon>
        <taxon>Deinococci</taxon>
        <taxon>Thermales</taxon>
        <taxon>Thermaceae</taxon>
        <taxon>Thermus</taxon>
    </lineage>
</organism>
<reference evidence="1 2" key="1">
    <citation type="submission" date="2019-02" db="EMBL/GenBank/DDBJ databases">
        <title>Thermus sp. a novel from hot spring.</title>
        <authorList>
            <person name="Zhao Z."/>
        </authorList>
    </citation>
    <scope>NUCLEOTIDE SEQUENCE [LARGE SCALE GENOMIC DNA]</scope>
    <source>
        <strain evidence="1 2">CFH 72773T</strain>
    </source>
</reference>
<dbReference type="OrthoDB" id="9806253at2"/>
<gene>
    <name evidence="1" type="ORF">ETP66_07195</name>
</gene>
<dbReference type="PANTHER" id="PTHR35984:SF1">
    <property type="entry name" value="PERIPLASMIC SERINE PROTEASE"/>
    <property type="match status" value="1"/>
</dbReference>
<dbReference type="Proteomes" id="UP000292858">
    <property type="component" value="Unassembled WGS sequence"/>
</dbReference>
<protein>
    <recommendedName>
        <fullName evidence="3">S49 family peptidase</fullName>
    </recommendedName>
</protein>
<keyword evidence="2" id="KW-1185">Reference proteome</keyword>
<dbReference type="InterPro" id="IPR029045">
    <property type="entry name" value="ClpP/crotonase-like_dom_sf"/>
</dbReference>
<comment type="caution">
    <text evidence="1">The sequence shown here is derived from an EMBL/GenBank/DDBJ whole genome shotgun (WGS) entry which is preliminary data.</text>
</comment>
<dbReference type="InterPro" id="IPR002825">
    <property type="entry name" value="Pept_S49_ser-pept_pro"/>
</dbReference>
<dbReference type="NCBIfam" id="NF047768">
    <property type="entry name" value="Clp_like_SDH"/>
    <property type="match status" value="1"/>
</dbReference>
<dbReference type="AlphaFoldDB" id="A0A4Q9B3A4"/>
<dbReference type="Pfam" id="PF01972">
    <property type="entry name" value="SDH_protease"/>
    <property type="match status" value="1"/>
</dbReference>